<organism evidence="12 13">
    <name type="scientific">Jeotgalibaca ciconiae</name>
    <dbReference type="NCBI Taxonomy" id="2496265"/>
    <lineage>
        <taxon>Bacteria</taxon>
        <taxon>Bacillati</taxon>
        <taxon>Bacillota</taxon>
        <taxon>Bacilli</taxon>
        <taxon>Lactobacillales</taxon>
        <taxon>Carnobacteriaceae</taxon>
        <taxon>Jeotgalibaca</taxon>
    </lineage>
</organism>
<comment type="function">
    <text evidence="1 10">Activation of pyruvate formate-lyase under anaerobic conditions by generation of an organic free radical, using S-adenosylmethionine and reduced flavodoxin as cosubstrates to produce 5'-deoxy-adenosine.</text>
</comment>
<dbReference type="InterPro" id="IPR058240">
    <property type="entry name" value="rSAM_sf"/>
</dbReference>
<dbReference type="PIRSF" id="PIRSF000371">
    <property type="entry name" value="PFL_act_enz"/>
    <property type="match status" value="1"/>
</dbReference>
<keyword evidence="13" id="KW-1185">Reference proteome</keyword>
<evidence type="ECO:0000256" key="9">
    <source>
        <dbReference type="ARBA" id="ARBA00023014"/>
    </source>
</evidence>
<dbReference type="OrthoDB" id="9782387at2"/>
<comment type="similarity">
    <text evidence="2 10">Belongs to the organic radical-activating enzymes family.</text>
</comment>
<proteinExistence type="inferred from homology"/>
<dbReference type="AlphaFoldDB" id="A0A3Q9BM17"/>
<dbReference type="EC" id="1.97.1.4" evidence="10"/>
<dbReference type="InterPro" id="IPR001989">
    <property type="entry name" value="Radical_activat_CS"/>
</dbReference>
<evidence type="ECO:0000256" key="10">
    <source>
        <dbReference type="RuleBase" id="RU362053"/>
    </source>
</evidence>
<evidence type="ECO:0000256" key="7">
    <source>
        <dbReference type="ARBA" id="ARBA00023002"/>
    </source>
</evidence>
<dbReference type="InterPro" id="IPR013785">
    <property type="entry name" value="Aldolase_TIM"/>
</dbReference>
<reference evidence="13" key="1">
    <citation type="submission" date="2018-12" db="EMBL/GenBank/DDBJ databases">
        <title>Complete genome sequencing of Jeotgalibaca sp. H21T32.</title>
        <authorList>
            <person name="Bae J.-W."/>
            <person name="Lee S.-Y."/>
        </authorList>
    </citation>
    <scope>NUCLEOTIDE SEQUENCE [LARGE SCALE GENOMIC DNA]</scope>
    <source>
        <strain evidence="13">H21T32</strain>
    </source>
</reference>
<name>A0A3Q9BM17_9LACT</name>
<protein>
    <recommendedName>
        <fullName evidence="3 10">Pyruvate formate-lyase-activating enzyme</fullName>
        <ecNumber evidence="10">1.97.1.4</ecNumber>
    </recommendedName>
</protein>
<dbReference type="PROSITE" id="PS01087">
    <property type="entry name" value="RADICAL_ACTIVATING"/>
    <property type="match status" value="1"/>
</dbReference>
<dbReference type="Proteomes" id="UP000273326">
    <property type="component" value="Chromosome"/>
</dbReference>
<keyword evidence="12" id="KW-0670">Pyruvate</keyword>
<dbReference type="SFLD" id="SFLDG01066">
    <property type="entry name" value="organic_radical-activating_enz"/>
    <property type="match status" value="1"/>
</dbReference>
<dbReference type="PROSITE" id="PS51918">
    <property type="entry name" value="RADICAL_SAM"/>
    <property type="match status" value="1"/>
</dbReference>
<keyword evidence="9 10" id="KW-0411">Iron-sulfur</keyword>
<dbReference type="InterPro" id="IPR007197">
    <property type="entry name" value="rSAM"/>
</dbReference>
<keyword evidence="12" id="KW-0456">Lyase</keyword>
<evidence type="ECO:0000256" key="4">
    <source>
        <dbReference type="ARBA" id="ARBA00022485"/>
    </source>
</evidence>
<dbReference type="GO" id="GO:0051539">
    <property type="term" value="F:4 iron, 4 sulfur cluster binding"/>
    <property type="evidence" value="ECO:0007669"/>
    <property type="project" value="UniProtKB-UniRule"/>
</dbReference>
<comment type="subcellular location">
    <subcellularLocation>
        <location evidence="10">Cytoplasm</location>
    </subcellularLocation>
</comment>
<keyword evidence="8 10" id="KW-0408">Iron</keyword>
<evidence type="ECO:0000256" key="6">
    <source>
        <dbReference type="ARBA" id="ARBA00022723"/>
    </source>
</evidence>
<evidence type="ECO:0000313" key="12">
    <source>
        <dbReference type="EMBL" id="AZP05380.1"/>
    </source>
</evidence>
<dbReference type="GO" id="GO:0005737">
    <property type="term" value="C:cytoplasm"/>
    <property type="evidence" value="ECO:0007669"/>
    <property type="project" value="UniProtKB-SubCell"/>
</dbReference>
<keyword evidence="4 10" id="KW-0004">4Fe-4S</keyword>
<evidence type="ECO:0000256" key="5">
    <source>
        <dbReference type="ARBA" id="ARBA00022691"/>
    </source>
</evidence>
<dbReference type="CDD" id="cd01335">
    <property type="entry name" value="Radical_SAM"/>
    <property type="match status" value="1"/>
</dbReference>
<keyword evidence="10" id="KW-0963">Cytoplasm</keyword>
<dbReference type="GO" id="GO:0043365">
    <property type="term" value="F:[formate-C-acetyltransferase]-activating enzyme activity"/>
    <property type="evidence" value="ECO:0007669"/>
    <property type="project" value="UniProtKB-UniRule"/>
</dbReference>
<dbReference type="GO" id="GO:0016829">
    <property type="term" value="F:lyase activity"/>
    <property type="evidence" value="ECO:0007669"/>
    <property type="project" value="UniProtKB-KW"/>
</dbReference>
<dbReference type="PANTHER" id="PTHR30352">
    <property type="entry name" value="PYRUVATE FORMATE-LYASE-ACTIVATING ENZYME"/>
    <property type="match status" value="1"/>
</dbReference>
<dbReference type="InterPro" id="IPR012838">
    <property type="entry name" value="PFL1_activating"/>
</dbReference>
<dbReference type="KEGG" id="jeh:EJN90_12405"/>
<dbReference type="RefSeq" id="WP_126111716.1">
    <property type="nucleotide sequence ID" value="NZ_CP034465.1"/>
</dbReference>
<keyword evidence="7 10" id="KW-0560">Oxidoreductase</keyword>
<dbReference type="NCBIfam" id="TIGR02493">
    <property type="entry name" value="PFLA"/>
    <property type="match status" value="1"/>
</dbReference>
<sequence>MTSALKGFVHSTESFGSVDGPGIRFIVFMQGCRMRCEFCHNPDTWNMGGGIEMTTDEVLDMAKQYQEFWGEKGGITISGGEPLLQIDFIIELFQKAKAEGINTTIDTCGQPFTYDEPFFNRFEELMKVTDLLLMDIKHIDSQKHKELTMWRNESIIDMTQYLSKIGKPVWIRHVLIPERTDYDEYLKRLGDYIATLDNVHKVEILPYHKMGVYKYEALGIPYKLEGIDPPTQERVENARKLLRCNEYKGYLQAN</sequence>
<dbReference type="EMBL" id="CP034465">
    <property type="protein sequence ID" value="AZP05380.1"/>
    <property type="molecule type" value="Genomic_DNA"/>
</dbReference>
<dbReference type="Pfam" id="PF04055">
    <property type="entry name" value="Radical_SAM"/>
    <property type="match status" value="1"/>
</dbReference>
<dbReference type="InterPro" id="IPR034457">
    <property type="entry name" value="Organic_radical-activating"/>
</dbReference>
<evidence type="ECO:0000256" key="2">
    <source>
        <dbReference type="ARBA" id="ARBA00009777"/>
    </source>
</evidence>
<dbReference type="Gene3D" id="3.20.20.70">
    <property type="entry name" value="Aldolase class I"/>
    <property type="match status" value="1"/>
</dbReference>
<keyword evidence="6 10" id="KW-0479">Metal-binding</keyword>
<comment type="cofactor">
    <cofactor evidence="10">
        <name>[4Fe-4S] cluster</name>
        <dbReference type="ChEBI" id="CHEBI:49883"/>
    </cofactor>
    <text evidence="10">Binds 1 [4Fe-4S] cluster. The cluster is coordinated with 3 cysteines and an exchangeable S-adenosyl-L-methionine.</text>
</comment>
<feature type="domain" description="Radical SAM core" evidence="11">
    <location>
        <begin position="18"/>
        <end position="251"/>
    </location>
</feature>
<dbReference type="SFLD" id="SFLDS00029">
    <property type="entry name" value="Radical_SAM"/>
    <property type="match status" value="1"/>
</dbReference>
<gene>
    <name evidence="12" type="primary">pflA</name>
    <name evidence="12" type="ORF">EJN90_12405</name>
</gene>
<comment type="catalytic activity">
    <reaction evidence="10">
        <text>glycyl-[formate C-acetyltransferase] + reduced [flavodoxin] + S-adenosyl-L-methionine = glycin-2-yl radical-[formate C-acetyltransferase] + semiquinone [flavodoxin] + 5'-deoxyadenosine + L-methionine + H(+)</text>
        <dbReference type="Rhea" id="RHEA:19225"/>
        <dbReference type="Rhea" id="RHEA-COMP:10622"/>
        <dbReference type="Rhea" id="RHEA-COMP:12190"/>
        <dbReference type="Rhea" id="RHEA-COMP:12191"/>
        <dbReference type="Rhea" id="RHEA-COMP:14480"/>
        <dbReference type="ChEBI" id="CHEBI:15378"/>
        <dbReference type="ChEBI" id="CHEBI:17319"/>
        <dbReference type="ChEBI" id="CHEBI:29947"/>
        <dbReference type="ChEBI" id="CHEBI:32722"/>
        <dbReference type="ChEBI" id="CHEBI:57618"/>
        <dbReference type="ChEBI" id="CHEBI:57844"/>
        <dbReference type="ChEBI" id="CHEBI:59789"/>
        <dbReference type="ChEBI" id="CHEBI:140311"/>
        <dbReference type="EC" id="1.97.1.4"/>
    </reaction>
</comment>
<evidence type="ECO:0000313" key="13">
    <source>
        <dbReference type="Proteomes" id="UP000273326"/>
    </source>
</evidence>
<evidence type="ECO:0000256" key="3">
    <source>
        <dbReference type="ARBA" id="ARBA00021356"/>
    </source>
</evidence>
<evidence type="ECO:0000259" key="11">
    <source>
        <dbReference type="PROSITE" id="PS51918"/>
    </source>
</evidence>
<evidence type="ECO:0000256" key="8">
    <source>
        <dbReference type="ARBA" id="ARBA00023004"/>
    </source>
</evidence>
<dbReference type="GO" id="GO:0046872">
    <property type="term" value="F:metal ion binding"/>
    <property type="evidence" value="ECO:0007669"/>
    <property type="project" value="UniProtKB-UniRule"/>
</dbReference>
<keyword evidence="5 10" id="KW-0949">S-adenosyl-L-methionine</keyword>
<dbReference type="InterPro" id="IPR012839">
    <property type="entry name" value="Organic_radical_activase"/>
</dbReference>
<dbReference type="SUPFAM" id="SSF102114">
    <property type="entry name" value="Radical SAM enzymes"/>
    <property type="match status" value="1"/>
</dbReference>
<dbReference type="PANTHER" id="PTHR30352:SF5">
    <property type="entry name" value="PYRUVATE FORMATE-LYASE 1-ACTIVATING ENZYME"/>
    <property type="match status" value="1"/>
</dbReference>
<accession>A0A3Q9BM17</accession>
<evidence type="ECO:0000256" key="1">
    <source>
        <dbReference type="ARBA" id="ARBA00003141"/>
    </source>
</evidence>